<dbReference type="Pfam" id="PF11999">
    <property type="entry name" value="Ice_binding"/>
    <property type="match status" value="1"/>
</dbReference>
<proteinExistence type="inferred from homology"/>
<sequence>MRKFIGRKAYLVSLIVLGAFVCTLPAYAGSHHRDSDDNDDNSTSNSVVAGPKTVNLGTAGDFVILTKTGITTTGTTAIVGSMGVSPIVATAMTGFGLIADATNEFSTSSLVTGKIYAADYAPPTPTKMTTAIGDMETAYTDAAGRVNPDFEELGGGDISGKTLLPGLYKWSTDVLITNAGVTLAGGPNDIWILQMAGNLTVNNSAMVTLLGGAQAKNIFWQVSGNATLGTAADMKGIILSKTLISMNTGAKLSGRALAQTAVTLIANTVTAP</sequence>
<evidence type="ECO:0000256" key="1">
    <source>
        <dbReference type="ARBA" id="ARBA00005445"/>
    </source>
</evidence>
<feature type="chain" id="PRO_5005791720" description="DUF3494 domain-containing protein" evidence="4">
    <location>
        <begin position="29"/>
        <end position="272"/>
    </location>
</feature>
<dbReference type="Proteomes" id="UP000057158">
    <property type="component" value="Chromosome"/>
</dbReference>
<dbReference type="InterPro" id="IPR021884">
    <property type="entry name" value="Ice-bd_prot"/>
</dbReference>
<evidence type="ECO:0000313" key="6">
    <source>
        <dbReference type="Proteomes" id="UP000057158"/>
    </source>
</evidence>
<evidence type="ECO:0000313" key="5">
    <source>
        <dbReference type="EMBL" id="ALC16152.1"/>
    </source>
</evidence>
<accession>A0A0M4CZX2</accession>
<dbReference type="RefSeq" id="WP_053550292.1">
    <property type="nucleotide sequence ID" value="NZ_CP010802.1"/>
</dbReference>
<dbReference type="EMBL" id="CP010802">
    <property type="protein sequence ID" value="ALC16152.1"/>
    <property type="molecule type" value="Genomic_DNA"/>
</dbReference>
<keyword evidence="2 4" id="KW-0732">Signal</keyword>
<dbReference type="STRING" id="1603606.DSOUD_1372"/>
<dbReference type="KEGG" id="des:DSOUD_1372"/>
<comment type="similarity">
    <text evidence="1">Belongs to the ice-binding protein family.</text>
</comment>
<feature type="signal peptide" evidence="4">
    <location>
        <begin position="1"/>
        <end position="28"/>
    </location>
</feature>
<keyword evidence="6" id="KW-1185">Reference proteome</keyword>
<protein>
    <recommendedName>
        <fullName evidence="7">DUF3494 domain-containing protein</fullName>
    </recommendedName>
</protein>
<feature type="region of interest" description="Disordered" evidence="3">
    <location>
        <begin position="31"/>
        <end position="50"/>
    </location>
</feature>
<reference evidence="5 6" key="1">
    <citation type="submission" date="2015-07" db="EMBL/GenBank/DDBJ databases">
        <title>Isolation and Genomic Characterization of a Novel Halophilic Metal-Reducing Deltaproteobacterium from the Deep Subsurface.</title>
        <authorList>
            <person name="Badalamenti J.P."/>
            <person name="Summers Z.M."/>
            <person name="Gralnick J.A."/>
            <person name="Bond D.R."/>
        </authorList>
    </citation>
    <scope>NUCLEOTIDE SEQUENCE [LARGE SCALE GENOMIC DNA]</scope>
    <source>
        <strain evidence="5 6">WTL</strain>
    </source>
</reference>
<evidence type="ECO:0000256" key="3">
    <source>
        <dbReference type="SAM" id="MobiDB-lite"/>
    </source>
</evidence>
<name>A0A0M4CZX2_9BACT</name>
<evidence type="ECO:0000256" key="4">
    <source>
        <dbReference type="SAM" id="SignalP"/>
    </source>
</evidence>
<dbReference type="AlphaFoldDB" id="A0A0M4CZX2"/>
<dbReference type="OrthoDB" id="2082707at2"/>
<organism evidence="5 6">
    <name type="scientific">Desulfuromonas soudanensis</name>
    <dbReference type="NCBI Taxonomy" id="1603606"/>
    <lineage>
        <taxon>Bacteria</taxon>
        <taxon>Pseudomonadati</taxon>
        <taxon>Thermodesulfobacteriota</taxon>
        <taxon>Desulfuromonadia</taxon>
        <taxon>Desulfuromonadales</taxon>
        <taxon>Desulfuromonadaceae</taxon>
        <taxon>Desulfuromonas</taxon>
    </lineage>
</organism>
<evidence type="ECO:0008006" key="7">
    <source>
        <dbReference type="Google" id="ProtNLM"/>
    </source>
</evidence>
<evidence type="ECO:0000256" key="2">
    <source>
        <dbReference type="ARBA" id="ARBA00022729"/>
    </source>
</evidence>
<dbReference type="PATRIC" id="fig|1603606.3.peg.1496"/>
<gene>
    <name evidence="5" type="ORF">DSOUD_1372</name>
</gene>